<gene>
    <name evidence="8" type="ORF">EI291_19575</name>
</gene>
<evidence type="ECO:0000256" key="3">
    <source>
        <dbReference type="ARBA" id="ARBA00022692"/>
    </source>
</evidence>
<dbReference type="EMBL" id="RWIT01000016">
    <property type="protein sequence ID" value="RSK45039.1"/>
    <property type="molecule type" value="Genomic_DNA"/>
</dbReference>
<accession>A0A428KF44</accession>
<dbReference type="Pfam" id="PF03631">
    <property type="entry name" value="Virul_fac_BrkB"/>
    <property type="match status" value="1"/>
</dbReference>
<evidence type="ECO:0000256" key="6">
    <source>
        <dbReference type="SAM" id="MobiDB-lite"/>
    </source>
</evidence>
<feature type="transmembrane region" description="Helical" evidence="7">
    <location>
        <begin position="322"/>
        <end position="343"/>
    </location>
</feature>
<protein>
    <submittedName>
        <fullName evidence="8">YihY/virulence factor BrkB family protein</fullName>
    </submittedName>
</protein>
<dbReference type="PANTHER" id="PTHR30213">
    <property type="entry name" value="INNER MEMBRANE PROTEIN YHJD"/>
    <property type="match status" value="1"/>
</dbReference>
<dbReference type="OrthoDB" id="9797028at2"/>
<dbReference type="GO" id="GO:0005886">
    <property type="term" value="C:plasma membrane"/>
    <property type="evidence" value="ECO:0007669"/>
    <property type="project" value="UniProtKB-SubCell"/>
</dbReference>
<evidence type="ECO:0000256" key="4">
    <source>
        <dbReference type="ARBA" id="ARBA00022989"/>
    </source>
</evidence>
<keyword evidence="2" id="KW-1003">Cell membrane</keyword>
<dbReference type="Proteomes" id="UP000273500">
    <property type="component" value="Unassembled WGS sequence"/>
</dbReference>
<evidence type="ECO:0000256" key="2">
    <source>
        <dbReference type="ARBA" id="ARBA00022475"/>
    </source>
</evidence>
<evidence type="ECO:0000313" key="9">
    <source>
        <dbReference type="Proteomes" id="UP000273500"/>
    </source>
</evidence>
<feature type="region of interest" description="Disordered" evidence="6">
    <location>
        <begin position="34"/>
        <end position="64"/>
    </location>
</feature>
<dbReference type="InterPro" id="IPR017039">
    <property type="entry name" value="Virul_fac_BrkB"/>
</dbReference>
<keyword evidence="9" id="KW-1185">Reference proteome</keyword>
<evidence type="ECO:0000256" key="7">
    <source>
        <dbReference type="SAM" id="Phobius"/>
    </source>
</evidence>
<feature type="transmembrane region" description="Helical" evidence="7">
    <location>
        <begin position="349"/>
        <end position="372"/>
    </location>
</feature>
<feature type="transmembrane region" description="Helical" evidence="7">
    <location>
        <begin position="164"/>
        <end position="186"/>
    </location>
</feature>
<feature type="transmembrane region" description="Helical" evidence="7">
    <location>
        <begin position="198"/>
        <end position="221"/>
    </location>
</feature>
<keyword evidence="4 7" id="KW-1133">Transmembrane helix</keyword>
<feature type="compositionally biased region" description="Gly residues" evidence="6">
    <location>
        <begin position="39"/>
        <end position="55"/>
    </location>
</feature>
<feature type="transmembrane region" description="Helical" evidence="7">
    <location>
        <begin position="291"/>
        <end position="310"/>
    </location>
</feature>
<proteinExistence type="predicted"/>
<keyword evidence="3 7" id="KW-0812">Transmembrane</keyword>
<comment type="caution">
    <text evidence="8">The sequence shown here is derived from an EMBL/GenBank/DDBJ whole genome shotgun (WGS) entry which is preliminary data.</text>
</comment>
<keyword evidence="5 7" id="KW-0472">Membrane</keyword>
<reference evidence="8 9" key="1">
    <citation type="submission" date="2018-12" db="EMBL/GenBank/DDBJ databases">
        <authorList>
            <person name="Feng G."/>
            <person name="Zhu H."/>
        </authorList>
    </citation>
    <scope>NUCLEOTIDE SEQUENCE [LARGE SCALE GENOMIC DNA]</scope>
    <source>
        <strain evidence="8 9">KCTC 12533</strain>
    </source>
</reference>
<name>A0A428KF44_9BACT</name>
<evidence type="ECO:0000256" key="5">
    <source>
        <dbReference type="ARBA" id="ARBA00023136"/>
    </source>
</evidence>
<organism evidence="8 9">
    <name type="scientific">Hymenobacter rigui</name>
    <dbReference type="NCBI Taxonomy" id="334424"/>
    <lineage>
        <taxon>Bacteria</taxon>
        <taxon>Pseudomonadati</taxon>
        <taxon>Bacteroidota</taxon>
        <taxon>Cytophagia</taxon>
        <taxon>Cytophagales</taxon>
        <taxon>Hymenobacteraceae</taxon>
        <taxon>Hymenobacter</taxon>
    </lineage>
</organism>
<comment type="subcellular location">
    <subcellularLocation>
        <location evidence="1">Cell membrane</location>
        <topology evidence="1">Multi-pass membrane protein</topology>
    </subcellularLocation>
</comment>
<sequence>MGTSPAAVPSTTVRASWCGVSPWRNRLSTGCTIRRRHQLGGGSGAETATGGGTEGGSTERPGAKNVVGDAKTGCYLRNSTSVGQRASRLYALPMTKVHQSEYAGRHFFLDFVILLRRAAREFAANDPLRLGAATAFFTTFALPPIVIILIQLLGSLYSRSQVRVLLLSKLSHLLGSSAAGLVEQILQNVTNVERSRLVTWLGFGFLVFIATTLFGVIQNSLNQLWQVRARRSTGQFRKVLKERSRSLGLLLTTGLLSMLAFLSDAALAFLAHYAHDFGAVFSSALFKIGNQLFSLLILTAWCGVTFRNLSSAKVPPKAVWRGALLTAILIDLGENVLGFLLVPRNLGPIYGPASSIVLVLLFVFYSAMIFYFGACFTKAYAHYVGLDIRPKKSAIRYKLVDVPEVSE</sequence>
<dbReference type="AlphaFoldDB" id="A0A428KF44"/>
<feature type="transmembrane region" description="Helical" evidence="7">
    <location>
        <begin position="247"/>
        <end position="271"/>
    </location>
</feature>
<evidence type="ECO:0000313" key="8">
    <source>
        <dbReference type="EMBL" id="RSK45039.1"/>
    </source>
</evidence>
<dbReference type="PANTHER" id="PTHR30213:SF1">
    <property type="entry name" value="INNER MEMBRANE PROTEIN YHJD"/>
    <property type="match status" value="1"/>
</dbReference>
<feature type="transmembrane region" description="Helical" evidence="7">
    <location>
        <begin position="130"/>
        <end position="152"/>
    </location>
</feature>
<evidence type="ECO:0000256" key="1">
    <source>
        <dbReference type="ARBA" id="ARBA00004651"/>
    </source>
</evidence>